<protein>
    <submittedName>
        <fullName evidence="1">Uncharacterized protein</fullName>
    </submittedName>
</protein>
<dbReference type="AlphaFoldDB" id="A0A7S3PFI0"/>
<sequence>MQMTGVYSNEAGNVDEFYHSIKTLEDDHLRIFEGDDLKLHEENNFLREPNSKNKLFQDSFLEPLPFYPGSTQAASSLCRKRRLPMSNALTIEPNFKAITENNDFEKRKILKSSASVEIKYCDQDNEGSSLSESEMSIERKKGYARYSPEEEKALVYAGLHIHLSGTFMTSEVKTSQKDVLKAMYIHYLGHDTDRDASALLRHYKEIKSKKKNVSKYLDGKDKFGSLCASLVQYLLSSKTNV</sequence>
<reference evidence="1" key="1">
    <citation type="submission" date="2021-01" db="EMBL/GenBank/DDBJ databases">
        <authorList>
            <person name="Corre E."/>
            <person name="Pelletier E."/>
            <person name="Niang G."/>
            <person name="Scheremetjew M."/>
            <person name="Finn R."/>
            <person name="Kale V."/>
            <person name="Holt S."/>
            <person name="Cochrane G."/>
            <person name="Meng A."/>
            <person name="Brown T."/>
            <person name="Cohen L."/>
        </authorList>
    </citation>
    <scope>NUCLEOTIDE SEQUENCE</scope>
    <source>
        <strain evidence="1">GSBS06</strain>
    </source>
</reference>
<organism evidence="1">
    <name type="scientific">Aplanochytrium stocchinoi</name>
    <dbReference type="NCBI Taxonomy" id="215587"/>
    <lineage>
        <taxon>Eukaryota</taxon>
        <taxon>Sar</taxon>
        <taxon>Stramenopiles</taxon>
        <taxon>Bigyra</taxon>
        <taxon>Labyrinthulomycetes</taxon>
        <taxon>Thraustochytrida</taxon>
        <taxon>Thraustochytriidae</taxon>
        <taxon>Aplanochytrium</taxon>
    </lineage>
</organism>
<accession>A0A7S3PFI0</accession>
<proteinExistence type="predicted"/>
<dbReference type="EMBL" id="HBIN01005175">
    <property type="protein sequence ID" value="CAE0433400.1"/>
    <property type="molecule type" value="Transcribed_RNA"/>
</dbReference>
<gene>
    <name evidence="1" type="ORF">ASTO00021_LOCUS3721</name>
</gene>
<name>A0A7S3PFI0_9STRA</name>
<evidence type="ECO:0000313" key="1">
    <source>
        <dbReference type="EMBL" id="CAE0433400.1"/>
    </source>
</evidence>